<feature type="transmembrane region" description="Helical" evidence="5">
    <location>
        <begin position="12"/>
        <end position="32"/>
    </location>
</feature>
<evidence type="ECO:0000256" key="5">
    <source>
        <dbReference type="SAM" id="Phobius"/>
    </source>
</evidence>
<protein>
    <recommendedName>
        <fullName evidence="6">ABC transporter domain-containing protein</fullName>
    </recommendedName>
</protein>
<evidence type="ECO:0000256" key="2">
    <source>
        <dbReference type="ARBA" id="ARBA00009726"/>
    </source>
</evidence>
<organism evidence="7 8">
    <name type="scientific">Tetraparma gracilis</name>
    <dbReference type="NCBI Taxonomy" id="2962635"/>
    <lineage>
        <taxon>Eukaryota</taxon>
        <taxon>Sar</taxon>
        <taxon>Stramenopiles</taxon>
        <taxon>Ochrophyta</taxon>
        <taxon>Bolidophyceae</taxon>
        <taxon>Parmales</taxon>
        <taxon>Triparmaceae</taxon>
        <taxon>Tetraparma</taxon>
    </lineage>
</organism>
<dbReference type="PROSITE" id="PS00211">
    <property type="entry name" value="ABC_TRANSPORTER_1"/>
    <property type="match status" value="1"/>
</dbReference>
<dbReference type="Pfam" id="PF00005">
    <property type="entry name" value="ABC_tran"/>
    <property type="match status" value="1"/>
</dbReference>
<evidence type="ECO:0000313" key="7">
    <source>
        <dbReference type="EMBL" id="GMI53336.1"/>
    </source>
</evidence>
<dbReference type="SUPFAM" id="SSF52540">
    <property type="entry name" value="P-loop containing nucleoside triphosphate hydrolases"/>
    <property type="match status" value="1"/>
</dbReference>
<keyword evidence="8" id="KW-1185">Reference proteome</keyword>
<dbReference type="PANTHER" id="PTHR24223:SF456">
    <property type="entry name" value="MULTIDRUG RESISTANCE-ASSOCIATED PROTEIN LETHAL(2)03659"/>
    <property type="match status" value="1"/>
</dbReference>
<comment type="similarity">
    <text evidence="2">Belongs to the ABC transporter superfamily. ABCC family. Conjugate transporter (TC 3.A.1.208) subfamily.</text>
</comment>
<dbReference type="InterPro" id="IPR050173">
    <property type="entry name" value="ABC_transporter_C-like"/>
</dbReference>
<keyword evidence="4" id="KW-0067">ATP-binding</keyword>
<dbReference type="InterPro" id="IPR003593">
    <property type="entry name" value="AAA+_ATPase"/>
</dbReference>
<keyword evidence="5" id="KW-0812">Transmembrane</keyword>
<accession>A0ABQ6NBQ0</accession>
<gene>
    <name evidence="7" type="ORF">TeGR_g11987</name>
</gene>
<feature type="non-terminal residue" evidence="7">
    <location>
        <position position="1"/>
    </location>
</feature>
<dbReference type="PROSITE" id="PS50893">
    <property type="entry name" value="ABC_TRANSPORTER_2"/>
    <property type="match status" value="1"/>
</dbReference>
<feature type="transmembrane region" description="Helical" evidence="5">
    <location>
        <begin position="39"/>
        <end position="57"/>
    </location>
</feature>
<evidence type="ECO:0000256" key="3">
    <source>
        <dbReference type="ARBA" id="ARBA00022741"/>
    </source>
</evidence>
<dbReference type="InterPro" id="IPR003439">
    <property type="entry name" value="ABC_transporter-like_ATP-bd"/>
</dbReference>
<evidence type="ECO:0000313" key="8">
    <source>
        <dbReference type="Proteomes" id="UP001165060"/>
    </source>
</evidence>
<keyword evidence="3" id="KW-0547">Nucleotide-binding</keyword>
<dbReference type="SMART" id="SM00382">
    <property type="entry name" value="AAA"/>
    <property type="match status" value="1"/>
</dbReference>
<dbReference type="EMBL" id="BRYB01006618">
    <property type="protein sequence ID" value="GMI53336.1"/>
    <property type="molecule type" value="Genomic_DNA"/>
</dbReference>
<feature type="domain" description="ABC transporter" evidence="6">
    <location>
        <begin position="105"/>
        <end position="332"/>
    </location>
</feature>
<dbReference type="Gene3D" id="3.40.50.300">
    <property type="entry name" value="P-loop containing nucleotide triphosphate hydrolases"/>
    <property type="match status" value="1"/>
</dbReference>
<dbReference type="CDD" id="cd03244">
    <property type="entry name" value="ABCC_MRP_domain2"/>
    <property type="match status" value="1"/>
</dbReference>
<name>A0ABQ6NBQ0_9STRA</name>
<proteinExistence type="inferred from homology"/>
<keyword evidence="5" id="KW-1133">Transmembrane helix</keyword>
<dbReference type="InterPro" id="IPR027417">
    <property type="entry name" value="P-loop_NTPase"/>
</dbReference>
<dbReference type="PANTHER" id="PTHR24223">
    <property type="entry name" value="ATP-BINDING CASSETTE SUB-FAMILY C"/>
    <property type="match status" value="1"/>
</dbReference>
<dbReference type="InterPro" id="IPR017871">
    <property type="entry name" value="ABC_transporter-like_CS"/>
</dbReference>
<keyword evidence="5" id="KW-0472">Membrane</keyword>
<sequence length="350" mass="37352">PPPSPPPPLPSLTGVVVTTVAALLIICTHSILPIEGGLAGLLLNWTLNFSITLQFLITATVEAEAACTSVERCLQLTKVDSEAPTILPTDADLPPSWPATGTLEFRSVDARYRPDLPLSASNMSFTVKDKQRVGVVGRTGAGKSTLTSILFRLIETASGSVLLDGRDLGEIGLKEVRGRANSMCIISQDPVLFSGPVRRAVDVFSEHSDEEVKEALGKVRLDHFFDREVENSGSNMSAGERQLLCLARALLVKPKLLVLDEATASVDGETDAFIQQQIRTSFDCSILCVAHRLNTIIDMDQILVVDKGGIGEAGSPAELLQKKGGAFLALVDATGKESARALKEIAKKNA</sequence>
<evidence type="ECO:0000259" key="6">
    <source>
        <dbReference type="PROSITE" id="PS50893"/>
    </source>
</evidence>
<evidence type="ECO:0000256" key="4">
    <source>
        <dbReference type="ARBA" id="ARBA00022840"/>
    </source>
</evidence>
<evidence type="ECO:0000256" key="1">
    <source>
        <dbReference type="ARBA" id="ARBA00004141"/>
    </source>
</evidence>
<comment type="caution">
    <text evidence="7">The sequence shown here is derived from an EMBL/GenBank/DDBJ whole genome shotgun (WGS) entry which is preliminary data.</text>
</comment>
<dbReference type="Proteomes" id="UP001165060">
    <property type="component" value="Unassembled WGS sequence"/>
</dbReference>
<reference evidence="7 8" key="1">
    <citation type="journal article" date="2023" name="Commun. Biol.">
        <title>Genome analysis of Parmales, the sister group of diatoms, reveals the evolutionary specialization of diatoms from phago-mixotrophs to photoautotrophs.</title>
        <authorList>
            <person name="Ban H."/>
            <person name="Sato S."/>
            <person name="Yoshikawa S."/>
            <person name="Yamada K."/>
            <person name="Nakamura Y."/>
            <person name="Ichinomiya M."/>
            <person name="Sato N."/>
            <person name="Blanc-Mathieu R."/>
            <person name="Endo H."/>
            <person name="Kuwata A."/>
            <person name="Ogata H."/>
        </authorList>
    </citation>
    <scope>NUCLEOTIDE SEQUENCE [LARGE SCALE GENOMIC DNA]</scope>
</reference>
<comment type="subcellular location">
    <subcellularLocation>
        <location evidence="1">Membrane</location>
        <topology evidence="1">Multi-pass membrane protein</topology>
    </subcellularLocation>
</comment>